<dbReference type="RefSeq" id="WP_004812967.1">
    <property type="nucleotide sequence ID" value="NZ_ABXA01000012.1"/>
</dbReference>
<evidence type="ECO:0000256" key="1">
    <source>
        <dbReference type="SAM" id="MobiDB-lite"/>
    </source>
</evidence>
<evidence type="ECO:0000259" key="2">
    <source>
        <dbReference type="Pfam" id="PF08239"/>
    </source>
</evidence>
<protein>
    <submittedName>
        <fullName evidence="3">SH3 domain protein</fullName>
    </submittedName>
</protein>
<dbReference type="Pfam" id="PF08239">
    <property type="entry name" value="SH3_3"/>
    <property type="match status" value="1"/>
</dbReference>
<reference evidence="3 4" key="1">
    <citation type="submission" date="2008-09" db="EMBL/GenBank/DDBJ databases">
        <authorList>
            <person name="Fulton L."/>
            <person name="Clifton S."/>
            <person name="Fulton B."/>
            <person name="Xu J."/>
            <person name="Minx P."/>
            <person name="Pepin K.H."/>
            <person name="Johnson M."/>
            <person name="Thiruvilangam P."/>
            <person name="Bhonagiri V."/>
            <person name="Nash W.E."/>
            <person name="Mardis E.R."/>
            <person name="Wilson R.K."/>
        </authorList>
    </citation>
    <scope>NUCLEOTIDE SEQUENCE [LARGE SCALE GENOMIC DNA]</scope>
    <source>
        <strain evidence="3 4">DSM 7454</strain>
    </source>
</reference>
<sequence length="131" mass="14992">MKIKYILCSFALLLALSSCDKKQEKYEKRDVQIDTVFDSSSNNISNEVEEKESSNVEENAQNNTESKDLRTKSTINLRRGPSTNEDNIISSIPGNSQVKLLSEEEDENGEMWSRIFYEGQEGYVRSDLLEK</sequence>
<reference evidence="3 4" key="2">
    <citation type="submission" date="2008-10" db="EMBL/GenBank/DDBJ databases">
        <title>Draft genome sequence of Anaerococcus hydrogenalis (DSM 7454).</title>
        <authorList>
            <person name="Sudarsanam P."/>
            <person name="Ley R."/>
            <person name="Guruge J."/>
            <person name="Turnbaugh P.J."/>
            <person name="Mahowald M."/>
            <person name="Liep D."/>
            <person name="Gordon J."/>
        </authorList>
    </citation>
    <scope>NUCLEOTIDE SEQUENCE [LARGE SCALE GENOMIC DNA]</scope>
    <source>
        <strain evidence="3 4">DSM 7454</strain>
    </source>
</reference>
<dbReference type="Gene3D" id="2.30.30.40">
    <property type="entry name" value="SH3 Domains"/>
    <property type="match status" value="1"/>
</dbReference>
<evidence type="ECO:0000313" key="4">
    <source>
        <dbReference type="Proteomes" id="UP000005451"/>
    </source>
</evidence>
<feature type="domain" description="SH3b" evidence="2">
    <location>
        <begin position="73"/>
        <end position="130"/>
    </location>
</feature>
<dbReference type="eggNOG" id="COG3103">
    <property type="taxonomic scope" value="Bacteria"/>
</dbReference>
<dbReference type="Proteomes" id="UP000005451">
    <property type="component" value="Unassembled WGS sequence"/>
</dbReference>
<organism evidence="3 4">
    <name type="scientific">Anaerococcus hydrogenalis DSM 7454</name>
    <dbReference type="NCBI Taxonomy" id="561177"/>
    <lineage>
        <taxon>Bacteria</taxon>
        <taxon>Bacillati</taxon>
        <taxon>Bacillota</taxon>
        <taxon>Tissierellia</taxon>
        <taxon>Tissierellales</taxon>
        <taxon>Peptoniphilaceae</taxon>
        <taxon>Anaerococcus</taxon>
    </lineage>
</organism>
<accession>B6W7H7</accession>
<comment type="caution">
    <text evidence="3">The sequence shown here is derived from an EMBL/GenBank/DDBJ whole genome shotgun (WGS) entry which is preliminary data.</text>
</comment>
<evidence type="ECO:0000313" key="3">
    <source>
        <dbReference type="EMBL" id="EEB36720.1"/>
    </source>
</evidence>
<dbReference type="EMBL" id="ABXA01000012">
    <property type="protein sequence ID" value="EEB36720.1"/>
    <property type="molecule type" value="Genomic_DNA"/>
</dbReference>
<feature type="region of interest" description="Disordered" evidence="1">
    <location>
        <begin position="39"/>
        <end position="91"/>
    </location>
</feature>
<dbReference type="InterPro" id="IPR003646">
    <property type="entry name" value="SH3-like_bac-type"/>
</dbReference>
<name>B6W7H7_9FIRM</name>
<gene>
    <name evidence="3" type="ORF">ANHYDRO_00523</name>
</gene>
<proteinExistence type="predicted"/>
<feature type="compositionally biased region" description="Polar residues" evidence="1">
    <location>
        <begin position="72"/>
        <end position="91"/>
    </location>
</feature>
<dbReference type="STRING" id="561177.ANHYDRO_00523"/>
<dbReference type="AlphaFoldDB" id="B6W7H7"/>
<dbReference type="PROSITE" id="PS51257">
    <property type="entry name" value="PROKAR_LIPOPROTEIN"/>
    <property type="match status" value="1"/>
</dbReference>